<dbReference type="GeneID" id="64766110"/>
<keyword evidence="2" id="KW-1185">Reference proteome</keyword>
<dbReference type="RefSeq" id="YP_010058879.1">
    <property type="nucleotide sequence ID" value="NC_054723.1"/>
</dbReference>
<sequence>MAFYLNEHGITAMTQDSIEVVCPVLNADDVRIIDALKVSWSLFWEASDSGLIGLACYEKP</sequence>
<dbReference type="Proteomes" id="UP000318375">
    <property type="component" value="Segment"/>
</dbReference>
<evidence type="ECO:0000313" key="1">
    <source>
        <dbReference type="EMBL" id="QDF18577.1"/>
    </source>
</evidence>
<gene>
    <name evidence="1" type="primary">91</name>
    <name evidence="1" type="ORF">SEA_PUPPER_91</name>
</gene>
<reference evidence="1 2" key="1">
    <citation type="submission" date="2019-05" db="EMBL/GenBank/DDBJ databases">
        <authorList>
            <person name="Pope W.H."/>
            <person name="Garlena R.A."/>
            <person name="Russell D.A."/>
            <person name="Jacobs-Sera D."/>
            <person name="Hatfull G.F."/>
        </authorList>
    </citation>
    <scope>NUCLEOTIDE SEQUENCE [LARGE SCALE GENOMIC DNA]</scope>
</reference>
<dbReference type="EMBL" id="MK977695">
    <property type="protein sequence ID" value="QDF18577.1"/>
    <property type="molecule type" value="Genomic_DNA"/>
</dbReference>
<organism evidence="1 2">
    <name type="scientific">Gordonia phage Pupper</name>
    <dbReference type="NCBI Taxonomy" id="2571249"/>
    <lineage>
        <taxon>Viruses</taxon>
        <taxon>Duplodnaviria</taxon>
        <taxon>Heunggongvirae</taxon>
        <taxon>Uroviricota</taxon>
        <taxon>Caudoviricetes</taxon>
        <taxon>Puppervirus</taxon>
        <taxon>Puppervirus Pupper</taxon>
    </lineage>
</organism>
<evidence type="ECO:0000313" key="2">
    <source>
        <dbReference type="Proteomes" id="UP000318375"/>
    </source>
</evidence>
<proteinExistence type="predicted"/>
<dbReference type="KEGG" id="vg:64766110"/>
<accession>A0A4Y6EKK8</accession>
<name>A0A4Y6EKK8_9CAUD</name>
<protein>
    <submittedName>
        <fullName evidence="1">Uncharacterized protein</fullName>
    </submittedName>
</protein>